<evidence type="ECO:0000313" key="2">
    <source>
        <dbReference type="Proteomes" id="UP000247807"/>
    </source>
</evidence>
<dbReference type="OrthoDB" id="541087at2"/>
<dbReference type="Proteomes" id="UP000247807">
    <property type="component" value="Unassembled WGS sequence"/>
</dbReference>
<name>A0A318RCD0_PROMR</name>
<reference evidence="1 2" key="1">
    <citation type="journal article" date="2018" name="Appl. Environ. Microbiol.">
        <title>Genome rearrangement shapes Prochlorococcus ecological adaptation.</title>
        <authorList>
            <person name="Yan W."/>
            <person name="Wei S."/>
            <person name="Wang Q."/>
            <person name="Xiao X."/>
            <person name="Zeng Q."/>
            <person name="Jiao N."/>
            <person name="Zhang R."/>
        </authorList>
    </citation>
    <scope>NUCLEOTIDE SEQUENCE [LARGE SCALE GENOMIC DNA]</scope>
    <source>
        <strain evidence="1 2">XMU1408</strain>
    </source>
</reference>
<comment type="caution">
    <text evidence="1">The sequence shown here is derived from an EMBL/GenBank/DDBJ whole genome shotgun (WGS) entry which is preliminary data.</text>
</comment>
<dbReference type="RefSeq" id="WP_158465752.1">
    <property type="nucleotide sequence ID" value="NZ_QJUE01000001.1"/>
</dbReference>
<proteinExistence type="predicted"/>
<dbReference type="EMBL" id="QJUE01000001">
    <property type="protein sequence ID" value="PYE03678.1"/>
    <property type="molecule type" value="Genomic_DNA"/>
</dbReference>
<sequence length="78" mass="9287">MTRKINWKEELLDSEQFNKKQINLLKSGTKSLINSWLLSVLCTRWRKLKDIREQASPNCSSNFLEWNKKVKDVEECQS</sequence>
<accession>A0A318RCD0</accession>
<evidence type="ECO:0000313" key="1">
    <source>
        <dbReference type="EMBL" id="PYE03678.1"/>
    </source>
</evidence>
<dbReference type="AlphaFoldDB" id="A0A318RCD0"/>
<organism evidence="1 2">
    <name type="scientific">Prochlorococcus marinus XMU1408</name>
    <dbReference type="NCBI Taxonomy" id="2213228"/>
    <lineage>
        <taxon>Bacteria</taxon>
        <taxon>Bacillati</taxon>
        <taxon>Cyanobacteriota</taxon>
        <taxon>Cyanophyceae</taxon>
        <taxon>Synechococcales</taxon>
        <taxon>Prochlorococcaceae</taxon>
        <taxon>Prochlorococcus</taxon>
    </lineage>
</organism>
<protein>
    <submittedName>
        <fullName evidence="1">Uncharacterized protein</fullName>
    </submittedName>
</protein>
<gene>
    <name evidence="1" type="ORF">DNJ73_00370</name>
</gene>